<evidence type="ECO:0000256" key="4">
    <source>
        <dbReference type="RuleBase" id="RU003704"/>
    </source>
</evidence>
<dbReference type="RefSeq" id="WP_227929145.1">
    <property type="nucleotide sequence ID" value="NZ_CP094984.1"/>
</dbReference>
<dbReference type="EMBL" id="JAJFZT010000007">
    <property type="protein sequence ID" value="MCC3273309.1"/>
    <property type="molecule type" value="Genomic_DNA"/>
</dbReference>
<dbReference type="Proteomes" id="UP000829758">
    <property type="component" value="Chromosome"/>
</dbReference>
<proteinExistence type="inferred from homology"/>
<comment type="similarity">
    <text evidence="1 4">Belongs to the carbohydrate kinase PfkB family.</text>
</comment>
<feature type="domain" description="Carbohydrate kinase PfkB" evidence="5">
    <location>
        <begin position="8"/>
        <end position="304"/>
    </location>
</feature>
<gene>
    <name evidence="6" type="ORF">LJ755_11275</name>
    <name evidence="7" type="ORF">MUK71_03430</name>
</gene>
<evidence type="ECO:0000256" key="3">
    <source>
        <dbReference type="ARBA" id="ARBA00022777"/>
    </source>
</evidence>
<name>A0A9X1M8G4_9MICC</name>
<dbReference type="InterPro" id="IPR052700">
    <property type="entry name" value="Carb_kinase_PfkB-like"/>
</dbReference>
<keyword evidence="2 4" id="KW-0808">Transferase</keyword>
<dbReference type="GO" id="GO:0016301">
    <property type="term" value="F:kinase activity"/>
    <property type="evidence" value="ECO:0007669"/>
    <property type="project" value="UniProtKB-KW"/>
</dbReference>
<dbReference type="InterPro" id="IPR011611">
    <property type="entry name" value="PfkB_dom"/>
</dbReference>
<evidence type="ECO:0000313" key="9">
    <source>
        <dbReference type="Proteomes" id="UP001155145"/>
    </source>
</evidence>
<dbReference type="Proteomes" id="UP001155145">
    <property type="component" value="Unassembled WGS sequence"/>
</dbReference>
<dbReference type="Pfam" id="PF00294">
    <property type="entry name" value="PfkB"/>
    <property type="match status" value="1"/>
</dbReference>
<organism evidence="6 9">
    <name type="scientific">Arthrobacter zhangbolii</name>
    <dbReference type="NCBI Taxonomy" id="2886936"/>
    <lineage>
        <taxon>Bacteria</taxon>
        <taxon>Bacillati</taxon>
        <taxon>Actinomycetota</taxon>
        <taxon>Actinomycetes</taxon>
        <taxon>Micrococcales</taxon>
        <taxon>Micrococcaceae</taxon>
        <taxon>Arthrobacter</taxon>
    </lineage>
</organism>
<evidence type="ECO:0000256" key="1">
    <source>
        <dbReference type="ARBA" id="ARBA00010688"/>
    </source>
</evidence>
<dbReference type="InterPro" id="IPR029056">
    <property type="entry name" value="Ribokinase-like"/>
</dbReference>
<keyword evidence="3 4" id="KW-0418">Kinase</keyword>
<dbReference type="PROSITE" id="PS00584">
    <property type="entry name" value="PFKB_KINASES_2"/>
    <property type="match status" value="1"/>
</dbReference>
<evidence type="ECO:0000259" key="5">
    <source>
        <dbReference type="Pfam" id="PF00294"/>
    </source>
</evidence>
<dbReference type="PANTHER" id="PTHR43320">
    <property type="entry name" value="SUGAR KINASE"/>
    <property type="match status" value="1"/>
</dbReference>
<evidence type="ECO:0000256" key="2">
    <source>
        <dbReference type="ARBA" id="ARBA00022679"/>
    </source>
</evidence>
<dbReference type="PRINTS" id="PR00990">
    <property type="entry name" value="RIBOKINASE"/>
</dbReference>
<accession>A0A9X1M8G4</accession>
<dbReference type="PANTHER" id="PTHR43320:SF2">
    <property type="entry name" value="2-DEHYDRO-3-DEOXYGLUCONOKINASE_2-DEHYDRO-3-DEOXYGALACTONOKINASE"/>
    <property type="match status" value="1"/>
</dbReference>
<dbReference type="SUPFAM" id="SSF53613">
    <property type="entry name" value="Ribokinase-like"/>
    <property type="match status" value="1"/>
</dbReference>
<dbReference type="EMBL" id="CP094984">
    <property type="protein sequence ID" value="UON92708.1"/>
    <property type="molecule type" value="Genomic_DNA"/>
</dbReference>
<dbReference type="AlphaFoldDB" id="A0A9X1M8G4"/>
<dbReference type="InterPro" id="IPR002139">
    <property type="entry name" value="Ribo/fructo_kinase"/>
</dbReference>
<evidence type="ECO:0000313" key="8">
    <source>
        <dbReference type="Proteomes" id="UP000829758"/>
    </source>
</evidence>
<protein>
    <submittedName>
        <fullName evidence="6">Sugar kinase</fullName>
    </submittedName>
</protein>
<keyword evidence="8" id="KW-1185">Reference proteome</keyword>
<dbReference type="Gene3D" id="3.40.1190.20">
    <property type="match status" value="1"/>
</dbReference>
<evidence type="ECO:0000313" key="6">
    <source>
        <dbReference type="EMBL" id="MCC3273309.1"/>
    </source>
</evidence>
<dbReference type="CDD" id="cd01166">
    <property type="entry name" value="KdgK"/>
    <property type="match status" value="1"/>
</dbReference>
<reference evidence="6" key="1">
    <citation type="submission" date="2021-10" db="EMBL/GenBank/DDBJ databases">
        <title>Novel species in genus Arthrobacter.</title>
        <authorList>
            <person name="Liu Y."/>
        </authorList>
    </citation>
    <scope>NUCLEOTIDE SEQUENCE</scope>
    <source>
        <strain evidence="8">zg-Y462</strain>
        <strain evidence="6">Zg-Y462</strain>
    </source>
</reference>
<dbReference type="InterPro" id="IPR002173">
    <property type="entry name" value="Carboh/pur_kinase_PfkB_CS"/>
</dbReference>
<evidence type="ECO:0000313" key="7">
    <source>
        <dbReference type="EMBL" id="UON92708.1"/>
    </source>
</evidence>
<sequence length="319" mass="33240">MTGLPQPYLLTVGETMALLTSGHPGPLAHVSSMDLGIGGSESNVAIGVQRLGGHAVWCGRTGADSLGRLVRREIRAEGITVCSVEDPEAPTGLMLKERRTASTQKVNYYRAGSAGSRLSPADVDAALITGAAVLHVSGITPALSDSAARTIRYCIDTARAAGVTVSFDLNYRAKLWSAEEASRSYRELIPLTDIVFGGDEEAALALGEHEAPAELARRLAKLGPAQAVIKLGSQGAVAYIDGQILVQPPVPITPVDTVGAGDAFVAGYLAELMNGRPPAERLATAAKTGAFACLASGDWEGLPTRDELALLDQDEAVTR</sequence>